<keyword evidence="4" id="KW-1185">Reference proteome</keyword>
<sequence length="252" mass="26199">MARLIGKVALITGAGSGIGRATAQLFAKEGARVMVADISGTGGQETVDMIRTSGGEAAFVKVDVSKAVDVEKAVKSVVDKYGRLDILYNNAGIEGALAPTHDSTEENWDRVIDINLKGVYLGMKYGITQMLKQGGGIIVSTASVAGLVGFTNMPAYCASKGGVVQLTKTAALEYAKQNIRVNCVCPGVIATPMIDRFTGGSAEARQSFVALEPCGRLGNPEEIAQAVLFLASDEACFITGVAFPVDGGFIAQ</sequence>
<dbReference type="NCBIfam" id="NF005559">
    <property type="entry name" value="PRK07231.1"/>
    <property type="match status" value="1"/>
</dbReference>
<dbReference type="PRINTS" id="PR00081">
    <property type="entry name" value="GDHRDH"/>
</dbReference>
<dbReference type="InterPro" id="IPR036291">
    <property type="entry name" value="NAD(P)-bd_dom_sf"/>
</dbReference>
<gene>
    <name evidence="3" type="ORF">DEALK_06610</name>
</gene>
<dbReference type="OrthoDB" id="153550at2"/>
<comment type="caution">
    <text evidence="3">The sequence shown here is derived from an EMBL/GenBank/DDBJ whole genome shotgun (WGS) entry which is preliminary data.</text>
</comment>
<dbReference type="NCBIfam" id="NF009466">
    <property type="entry name" value="PRK12826.1-2"/>
    <property type="match status" value="1"/>
</dbReference>
<protein>
    <submittedName>
        <fullName evidence="3">Dehydrogenase</fullName>
    </submittedName>
</protein>
<dbReference type="NCBIfam" id="NF004818">
    <property type="entry name" value="PRK06172.1"/>
    <property type="match status" value="1"/>
</dbReference>
<evidence type="ECO:0000256" key="1">
    <source>
        <dbReference type="ARBA" id="ARBA00006484"/>
    </source>
</evidence>
<dbReference type="EMBL" id="LFDV01000002">
    <property type="protein sequence ID" value="KTB47816.1"/>
    <property type="molecule type" value="Genomic_DNA"/>
</dbReference>
<dbReference type="Pfam" id="PF13561">
    <property type="entry name" value="adh_short_C2"/>
    <property type="match status" value="1"/>
</dbReference>
<dbReference type="PRINTS" id="PR00080">
    <property type="entry name" value="SDRFAMILY"/>
</dbReference>
<dbReference type="STRING" id="1217799.DEALK_06610"/>
<keyword evidence="2" id="KW-0560">Oxidoreductase</keyword>
<dbReference type="GO" id="GO:0016491">
    <property type="term" value="F:oxidoreductase activity"/>
    <property type="evidence" value="ECO:0007669"/>
    <property type="project" value="UniProtKB-KW"/>
</dbReference>
<dbReference type="PANTHER" id="PTHR24321">
    <property type="entry name" value="DEHYDROGENASES, SHORT CHAIN"/>
    <property type="match status" value="1"/>
</dbReference>
<dbReference type="FunFam" id="3.40.50.720:FF:000084">
    <property type="entry name" value="Short-chain dehydrogenase reductase"/>
    <property type="match status" value="1"/>
</dbReference>
<organism evidence="3 4">
    <name type="scientific">Dehalogenimonas alkenigignens</name>
    <dbReference type="NCBI Taxonomy" id="1217799"/>
    <lineage>
        <taxon>Bacteria</taxon>
        <taxon>Bacillati</taxon>
        <taxon>Chloroflexota</taxon>
        <taxon>Dehalococcoidia</taxon>
        <taxon>Dehalococcoidales</taxon>
        <taxon>Dehalococcoidaceae</taxon>
        <taxon>Dehalogenimonas</taxon>
    </lineage>
</organism>
<dbReference type="SUPFAM" id="SSF51735">
    <property type="entry name" value="NAD(P)-binding Rossmann-fold domains"/>
    <property type="match status" value="1"/>
</dbReference>
<dbReference type="AlphaFoldDB" id="A0A0W0GGW6"/>
<dbReference type="Gene3D" id="3.40.50.720">
    <property type="entry name" value="NAD(P)-binding Rossmann-like Domain"/>
    <property type="match status" value="1"/>
</dbReference>
<dbReference type="InterPro" id="IPR002347">
    <property type="entry name" value="SDR_fam"/>
</dbReference>
<reference evidence="3 4" key="1">
    <citation type="submission" date="2015-06" db="EMBL/GenBank/DDBJ databases">
        <title>Genome sequence of the organohalide-respiring Dehalogenimonas alkenigignens type strain (IP3-3T).</title>
        <authorList>
            <person name="Key T.A."/>
            <person name="Richmond D.P."/>
            <person name="Bowman K.S."/>
            <person name="Cho Y.-J."/>
            <person name="Chun J."/>
            <person name="da Costa M.S."/>
            <person name="Rainey F.A."/>
            <person name="Moe W.M."/>
        </authorList>
    </citation>
    <scope>NUCLEOTIDE SEQUENCE [LARGE SCALE GENOMIC DNA]</scope>
    <source>
        <strain evidence="3 4">IP3-3</strain>
    </source>
</reference>
<evidence type="ECO:0000313" key="3">
    <source>
        <dbReference type="EMBL" id="KTB47816.1"/>
    </source>
</evidence>
<comment type="similarity">
    <text evidence="1">Belongs to the short-chain dehydrogenases/reductases (SDR) family.</text>
</comment>
<dbReference type="RefSeq" id="WP_058438642.1">
    <property type="nucleotide sequence ID" value="NZ_KQ758903.1"/>
</dbReference>
<evidence type="ECO:0000256" key="2">
    <source>
        <dbReference type="ARBA" id="ARBA00023002"/>
    </source>
</evidence>
<dbReference type="PROSITE" id="PS00061">
    <property type="entry name" value="ADH_SHORT"/>
    <property type="match status" value="1"/>
</dbReference>
<name>A0A0W0GGW6_9CHLR</name>
<dbReference type="PANTHER" id="PTHR24321:SF8">
    <property type="entry name" value="ESTRADIOL 17-BETA-DEHYDROGENASE 8-RELATED"/>
    <property type="match status" value="1"/>
</dbReference>
<proteinExistence type="inferred from homology"/>
<evidence type="ECO:0000313" key="4">
    <source>
        <dbReference type="Proteomes" id="UP000053947"/>
    </source>
</evidence>
<dbReference type="InterPro" id="IPR020904">
    <property type="entry name" value="Sc_DH/Rdtase_CS"/>
</dbReference>
<dbReference type="Proteomes" id="UP000053947">
    <property type="component" value="Unassembled WGS sequence"/>
</dbReference>
<accession>A0A0W0GGW6</accession>